<keyword evidence="2" id="KW-1185">Reference proteome</keyword>
<dbReference type="EMBL" id="VOHS01000002">
    <property type="protein sequence ID" value="TWW02141.1"/>
    <property type="molecule type" value="Genomic_DNA"/>
</dbReference>
<accession>A0A5C6LY43</accession>
<evidence type="ECO:0000313" key="2">
    <source>
        <dbReference type="Proteomes" id="UP000318815"/>
    </source>
</evidence>
<protein>
    <submittedName>
        <fullName evidence="1">Uncharacterized protein</fullName>
    </submittedName>
</protein>
<dbReference type="Proteomes" id="UP000318815">
    <property type="component" value="Unassembled WGS sequence"/>
</dbReference>
<dbReference type="AlphaFoldDB" id="A0A5C6LY43"/>
<gene>
    <name evidence="1" type="ORF">FEF09_03075</name>
</gene>
<dbReference type="Pfam" id="PF22028">
    <property type="entry name" value="DUF6934"/>
    <property type="match status" value="1"/>
</dbReference>
<evidence type="ECO:0000313" key="1">
    <source>
        <dbReference type="EMBL" id="TWW02141.1"/>
    </source>
</evidence>
<dbReference type="RefSeq" id="WP_146303642.1">
    <property type="nucleotide sequence ID" value="NZ_VOHS01000002.1"/>
</dbReference>
<dbReference type="InterPro" id="IPR053865">
    <property type="entry name" value="DUF6934"/>
</dbReference>
<organism evidence="1 2">
    <name type="scientific">Chitinophaga pinensis</name>
    <dbReference type="NCBI Taxonomy" id="79329"/>
    <lineage>
        <taxon>Bacteria</taxon>
        <taxon>Pseudomonadati</taxon>
        <taxon>Bacteroidota</taxon>
        <taxon>Chitinophagia</taxon>
        <taxon>Chitinophagales</taxon>
        <taxon>Chitinophagaceae</taxon>
        <taxon>Chitinophaga</taxon>
    </lineage>
</organism>
<dbReference type="OrthoDB" id="947552at2"/>
<reference evidence="1 2" key="1">
    <citation type="submission" date="2019-08" db="EMBL/GenBank/DDBJ databases">
        <title>Whole genome sequencing of chitin degrading bacteria Chitinophaga pinensis YS16.</title>
        <authorList>
            <person name="Singh R.P."/>
            <person name="Manchanda G."/>
            <person name="Maurya I.K."/>
            <person name="Joshi N.K."/>
            <person name="Srivastava A.K."/>
        </authorList>
    </citation>
    <scope>NUCLEOTIDE SEQUENCE [LARGE SCALE GENOMIC DNA]</scope>
    <source>
        <strain evidence="1 2">YS-16</strain>
    </source>
</reference>
<proteinExistence type="predicted"/>
<comment type="caution">
    <text evidence="1">The sequence shown here is derived from an EMBL/GenBank/DDBJ whole genome shotgun (WGS) entry which is preliminary data.</text>
</comment>
<name>A0A5C6LY43_9BACT</name>
<sequence length="183" mass="20644">MNHSQDVYSVRGESIPEEKALFYSFVSKGKKDITKIVFYNYVRQFNNRPLFNIGLVDIDIKTGKISDDAISDNEDQYRVFNTVLSTIPRLFGVYKDGVLIVQGSDSGPEFIENCKKVAQGIVILIGVVKHIEGSVFIEILSINTMKCSTSSFHFMVLTELKKIVRQNPIKKAGTIRESSLKKD</sequence>